<feature type="transmembrane region" description="Helical" evidence="9">
    <location>
        <begin position="343"/>
        <end position="366"/>
    </location>
</feature>
<gene>
    <name evidence="12" type="primary">yjjP</name>
    <name evidence="9" type="synonym">yjjB</name>
    <name evidence="12" type="ORF">NCTC9177_02005</name>
</gene>
<keyword evidence="5 9" id="KW-1133">Transmembrane helix</keyword>
<dbReference type="AlphaFoldDB" id="A0A7H4MCW8"/>
<accession>A0A7H4MCW8</accession>
<feature type="transmembrane region" description="Helical" evidence="9">
    <location>
        <begin position="378"/>
        <end position="398"/>
    </location>
</feature>
<protein>
    <recommendedName>
        <fullName evidence="9">Probable succinate transporter subunit YjjB</fullName>
    </recommendedName>
</protein>
<dbReference type="InterPro" id="IPR010619">
    <property type="entry name" value="ThrE-like_N"/>
</dbReference>
<evidence type="ECO:0000256" key="2">
    <source>
        <dbReference type="ARBA" id="ARBA00022448"/>
    </source>
</evidence>
<feature type="transmembrane region" description="Helical" evidence="9">
    <location>
        <begin position="172"/>
        <end position="191"/>
    </location>
</feature>
<dbReference type="GO" id="GO:0022857">
    <property type="term" value="F:transmembrane transporter activity"/>
    <property type="evidence" value="ECO:0007669"/>
    <property type="project" value="InterPro"/>
</dbReference>
<evidence type="ECO:0000313" key="12">
    <source>
        <dbReference type="EMBL" id="STS88168.1"/>
    </source>
</evidence>
<feature type="domain" description="Threonine/serine exporter-like N-terminal" evidence="10">
    <location>
        <begin position="13"/>
        <end position="228"/>
    </location>
</feature>
<dbReference type="PANTHER" id="PTHR34390:SF2">
    <property type="entry name" value="SUCCINATE TRANSPORTER SUBUNIT YJJP-RELATED"/>
    <property type="match status" value="1"/>
</dbReference>
<evidence type="ECO:0000256" key="3">
    <source>
        <dbReference type="ARBA" id="ARBA00022475"/>
    </source>
</evidence>
<evidence type="ECO:0000256" key="7">
    <source>
        <dbReference type="ARBA" id="ARBA00034125"/>
    </source>
</evidence>
<comment type="subunit">
    <text evidence="8 9">The transporter is composed of YjjB and YjjP.</text>
</comment>
<evidence type="ECO:0000256" key="5">
    <source>
        <dbReference type="ARBA" id="ARBA00022989"/>
    </source>
</evidence>
<proteinExistence type="inferred from homology"/>
<dbReference type="NCBIfam" id="NF007391">
    <property type="entry name" value="PRK09917.1"/>
    <property type="match status" value="1"/>
</dbReference>
<feature type="transmembrane region" description="Helical" evidence="9">
    <location>
        <begin position="259"/>
        <end position="284"/>
    </location>
</feature>
<dbReference type="PANTHER" id="PTHR34390">
    <property type="entry name" value="UPF0442 PROTEIN YJJB-RELATED"/>
    <property type="match status" value="1"/>
</dbReference>
<comment type="caution">
    <text evidence="12">The sequence shown here is derived from an EMBL/GenBank/DDBJ whole genome shotgun (WGS) entry which is preliminary data.</text>
</comment>
<keyword evidence="9" id="KW-0997">Cell inner membrane</keyword>
<dbReference type="InterPro" id="IPR050539">
    <property type="entry name" value="ThrE_Dicarb/AminoAcid_Exp"/>
</dbReference>
<organism evidence="12 13">
    <name type="scientific">Klebsiella variicola</name>
    <dbReference type="NCBI Taxonomy" id="244366"/>
    <lineage>
        <taxon>Bacteria</taxon>
        <taxon>Pseudomonadati</taxon>
        <taxon>Pseudomonadota</taxon>
        <taxon>Gammaproteobacteria</taxon>
        <taxon>Enterobacterales</taxon>
        <taxon>Enterobacteriaceae</taxon>
        <taxon>Klebsiella/Raoultella group</taxon>
        <taxon>Klebsiella</taxon>
        <taxon>Klebsiella pneumoniae complex</taxon>
    </lineage>
</organism>
<feature type="transmembrane region" description="Helical" evidence="9">
    <location>
        <begin position="197"/>
        <end position="217"/>
    </location>
</feature>
<comment type="similarity">
    <text evidence="7 9">Belongs to the ThrE exporter (TC 2.A.79) family.</text>
</comment>
<dbReference type="Proteomes" id="UP000254545">
    <property type="component" value="Unassembled WGS sequence"/>
</dbReference>
<feature type="transmembrane region" description="Helical" evidence="9">
    <location>
        <begin position="315"/>
        <end position="337"/>
    </location>
</feature>
<dbReference type="GO" id="GO:0005886">
    <property type="term" value="C:plasma membrane"/>
    <property type="evidence" value="ECO:0007669"/>
    <property type="project" value="UniProtKB-SubCell"/>
</dbReference>
<evidence type="ECO:0000313" key="13">
    <source>
        <dbReference type="Proteomes" id="UP000254545"/>
    </source>
</evidence>
<reference evidence="12 13" key="1">
    <citation type="submission" date="2018-06" db="EMBL/GenBank/DDBJ databases">
        <authorList>
            <consortium name="Pathogen Informatics"/>
            <person name="Doyle S."/>
        </authorList>
    </citation>
    <scope>NUCLEOTIDE SEQUENCE [LARGE SCALE GENOMIC DNA]</scope>
    <source>
        <strain evidence="12 13">NCTC9177</strain>
    </source>
</reference>
<evidence type="ECO:0000256" key="4">
    <source>
        <dbReference type="ARBA" id="ARBA00022692"/>
    </source>
</evidence>
<evidence type="ECO:0000259" key="11">
    <source>
        <dbReference type="Pfam" id="PF12821"/>
    </source>
</evidence>
<evidence type="ECO:0000256" key="1">
    <source>
        <dbReference type="ARBA" id="ARBA00004651"/>
    </source>
</evidence>
<dbReference type="EMBL" id="UGKR01000003">
    <property type="protein sequence ID" value="STS88168.1"/>
    <property type="molecule type" value="Genomic_DNA"/>
</dbReference>
<dbReference type="InterPro" id="IPR020914">
    <property type="entry name" value="YjjB"/>
</dbReference>
<keyword evidence="3 9" id="KW-1003">Cell membrane</keyword>
<comment type="subcellular location">
    <subcellularLocation>
        <location evidence="9">Cell inner membrane</location>
        <topology evidence="9">Multi-pass membrane protein</topology>
    </subcellularLocation>
    <subcellularLocation>
        <location evidence="1">Cell membrane</location>
        <topology evidence="1">Multi-pass membrane protein</topology>
    </subcellularLocation>
</comment>
<sequence>MQVDRSQQRAITRLCIQCGLFLLQHGAESALVEELSTRLGRALGMDSVESAISSNAIVLTTIKDGECLTSTRKNVDRGINMHVVTEVQHIVILAEHKLLDYRDVEKRFSQIVPLRYPRWLLVIMVGLSCACFCKLNNGGWDGALVSFCASTVAMYIRQVLTHRSMHPQINFCITAFVATTISGLLLRLPAFASTPTIAMAASVLLLVPGFPLINAVADMFKGHINTGARPLGDREPVNPCHLHWRGDGDDRMGAARMGIISFIFALAEDMLLAAIPAVGFAMVFNVPQRALRWCALLGAIGHGSRMVMMSAGFNIEWATFLAALLVGSIGIQWSRWYLAHPKIFTVAAVIPMFPGISAYTAMISAVKISHFGYSEEMMILLLSNFLKASSIVGRPFYWPVDTRSVAVS</sequence>
<keyword evidence="6 9" id="KW-0472">Membrane</keyword>
<keyword evidence="4 9" id="KW-0812">Transmembrane</keyword>
<name>A0A7H4MCW8_KLEVA</name>
<comment type="caution">
    <text evidence="9">Lacks conserved residue(s) required for the propagation of feature annotation.</text>
</comment>
<feature type="domain" description="Threonine/Serine exporter ThrE" evidence="11">
    <location>
        <begin position="269"/>
        <end position="393"/>
    </location>
</feature>
<keyword evidence="2 9" id="KW-0813">Transport</keyword>
<evidence type="ECO:0000259" key="10">
    <source>
        <dbReference type="Pfam" id="PF06738"/>
    </source>
</evidence>
<dbReference type="InterPro" id="IPR024528">
    <property type="entry name" value="ThrE_2"/>
</dbReference>
<dbReference type="HAMAP" id="MF_01191">
    <property type="entry name" value="YjjB"/>
    <property type="match status" value="1"/>
</dbReference>
<dbReference type="Pfam" id="PF06738">
    <property type="entry name" value="ThrE"/>
    <property type="match status" value="1"/>
</dbReference>
<evidence type="ECO:0000256" key="9">
    <source>
        <dbReference type="HAMAP-Rule" id="MF_01191"/>
    </source>
</evidence>
<comment type="function">
    <text evidence="9">Involved in succinate export with YjjP. Both proteins are required for export.</text>
</comment>
<evidence type="ECO:0000256" key="6">
    <source>
        <dbReference type="ARBA" id="ARBA00023136"/>
    </source>
</evidence>
<dbReference type="Pfam" id="PF12821">
    <property type="entry name" value="ThrE_2"/>
    <property type="match status" value="1"/>
</dbReference>
<evidence type="ECO:0000256" key="8">
    <source>
        <dbReference type="ARBA" id="ARBA00038684"/>
    </source>
</evidence>
<dbReference type="GO" id="GO:0015744">
    <property type="term" value="P:succinate transport"/>
    <property type="evidence" value="ECO:0007669"/>
    <property type="project" value="UniProtKB-UniRule"/>
</dbReference>